<proteinExistence type="predicted"/>
<comment type="caution">
    <text evidence="1">The sequence shown here is derived from an EMBL/GenBank/DDBJ whole genome shotgun (WGS) entry which is preliminary data.</text>
</comment>
<evidence type="ECO:0000313" key="2">
    <source>
        <dbReference type="Proteomes" id="UP001300502"/>
    </source>
</evidence>
<gene>
    <name evidence="1" type="ORF">GAYE_SCF05G2680</name>
</gene>
<reference evidence="1 2" key="1">
    <citation type="submission" date="2022-07" db="EMBL/GenBank/DDBJ databases">
        <title>Genome-wide signatures of adaptation to extreme environments.</title>
        <authorList>
            <person name="Cho C.H."/>
            <person name="Yoon H.S."/>
        </authorList>
    </citation>
    <scope>NUCLEOTIDE SEQUENCE [LARGE SCALE GENOMIC DNA]</scope>
    <source>
        <strain evidence="1 2">108.79 E11</strain>
    </source>
</reference>
<protein>
    <submittedName>
        <fullName evidence="1">Uncharacterized protein</fullName>
    </submittedName>
</protein>
<organism evidence="1 2">
    <name type="scientific">Galdieria yellowstonensis</name>
    <dbReference type="NCBI Taxonomy" id="3028027"/>
    <lineage>
        <taxon>Eukaryota</taxon>
        <taxon>Rhodophyta</taxon>
        <taxon>Bangiophyceae</taxon>
        <taxon>Galdieriales</taxon>
        <taxon>Galdieriaceae</taxon>
        <taxon>Galdieria</taxon>
    </lineage>
</organism>
<dbReference type="EMBL" id="JANCYU010000025">
    <property type="protein sequence ID" value="KAK4524777.1"/>
    <property type="molecule type" value="Genomic_DNA"/>
</dbReference>
<sequence length="210" mass="24951">MQGTYPYRLSLIGRRLFHKSAPTHFFNYLRDSVQKARQQEVDRKQFELLKIQCRYILQDPPLNPNNYLELLKEARELLKFKGFREKFDVVKQDPFYKEIAQDEKIIGAMSAEERLDLFRVQRLQMRRIAEAVKVSDEVVAAFKERLIGLQKLQRRLRRRRMRGLPCPRTPEELFRAVQDGDTELLGERLGERAPPRMYYKEPGRAASIQP</sequence>
<dbReference type="Proteomes" id="UP001300502">
    <property type="component" value="Unassembled WGS sequence"/>
</dbReference>
<accession>A0AAV9IBT7</accession>
<name>A0AAV9IBT7_9RHOD</name>
<dbReference type="AlphaFoldDB" id="A0AAV9IBT7"/>
<keyword evidence="2" id="KW-1185">Reference proteome</keyword>
<evidence type="ECO:0000313" key="1">
    <source>
        <dbReference type="EMBL" id="KAK4524777.1"/>
    </source>
</evidence>